<sequence length="330" mass="36865">MNIVIIGTGTIAHNRHLPSVMNNPIANLYGVYNRTIEKAQQVVQQHNCKLFKDINCIWQDDNVDAVIICTPPSSHCDIATQALNARKHVLVEKPMAMSKLEAITMNEAAKANGCILMVSHNQRLYKPHLKAKELIANGEIGDVLTFRTFLGIPGVNLQNDEQQGQWKSSLGEVGSHRLDLMNFLLDRKPTKVFSHLFNVSSLESNADDNGIAIIEYEDCITGTFIFSFTSFGASDRMTQIFGTKGAITLYSDSSFVTVEKGIEEKQVYTFLEELPQHKIEMTDIVDRFISSIINNEKPFVTGDDGIQVMNLIDAIRKSSKDGKWVALEDK</sequence>
<dbReference type="SUPFAM" id="SSF51735">
    <property type="entry name" value="NAD(P)-binding Rossmann-fold domains"/>
    <property type="match status" value="1"/>
</dbReference>
<reference evidence="4 5" key="1">
    <citation type="journal article" date="2018" name="Appl. Environ. Microbiol.">
        <title>Antimicrobial susceptibility testing and tentative epidemiological cut-off values of five Bacillus species relevant for use as animal feed additives or for plant protection.</title>
        <authorList>
            <person name="Agerso Y."/>
            <person name="Stuer-Lauridsen B."/>
            <person name="Bjerre K."/>
            <person name="Jensen M.G."/>
            <person name="Johansen E."/>
            <person name="Bennedsen M."/>
            <person name="Brockmann E."/>
            <person name="Nielsen B."/>
        </authorList>
    </citation>
    <scope>NUCLEOTIDE SEQUENCE [LARGE SCALE GENOMIC DNA]</scope>
    <source>
        <strain evidence="4 5">CHCC20162</strain>
    </source>
</reference>
<dbReference type="PANTHER" id="PTHR43377:SF1">
    <property type="entry name" value="BILIVERDIN REDUCTASE A"/>
    <property type="match status" value="1"/>
</dbReference>
<feature type="domain" description="Gfo/Idh/MocA-like oxidoreductase C-terminal" evidence="3">
    <location>
        <begin position="132"/>
        <end position="327"/>
    </location>
</feature>
<dbReference type="Pfam" id="PF02894">
    <property type="entry name" value="GFO_IDH_MocA_C"/>
    <property type="match status" value="1"/>
</dbReference>
<accession>A0A3D8WU47</accession>
<dbReference type="Pfam" id="PF01408">
    <property type="entry name" value="GFO_IDH_MocA"/>
    <property type="match status" value="1"/>
</dbReference>
<name>A0A3D8WU47_PRIMG</name>
<proteinExistence type="inferred from homology"/>
<dbReference type="InterPro" id="IPR051450">
    <property type="entry name" value="Gfo/Idh/MocA_Oxidoreductases"/>
</dbReference>
<dbReference type="Gene3D" id="3.40.50.720">
    <property type="entry name" value="NAD(P)-binding Rossmann-like Domain"/>
    <property type="match status" value="1"/>
</dbReference>
<dbReference type="Proteomes" id="UP000256519">
    <property type="component" value="Unassembled WGS sequence"/>
</dbReference>
<evidence type="ECO:0000256" key="1">
    <source>
        <dbReference type="ARBA" id="ARBA00010928"/>
    </source>
</evidence>
<organism evidence="4 5">
    <name type="scientific">Priestia megaterium</name>
    <name type="common">Bacillus megaterium</name>
    <dbReference type="NCBI Taxonomy" id="1404"/>
    <lineage>
        <taxon>Bacteria</taxon>
        <taxon>Bacillati</taxon>
        <taxon>Bacillota</taxon>
        <taxon>Bacilli</taxon>
        <taxon>Bacillales</taxon>
        <taxon>Bacillaceae</taxon>
        <taxon>Priestia</taxon>
    </lineage>
</organism>
<dbReference type="AlphaFoldDB" id="A0A3D8WU47"/>
<comment type="similarity">
    <text evidence="1">Belongs to the Gfo/Idh/MocA family.</text>
</comment>
<dbReference type="RefSeq" id="WP_116078695.1">
    <property type="nucleotide sequence ID" value="NZ_CP187634.1"/>
</dbReference>
<evidence type="ECO:0000259" key="2">
    <source>
        <dbReference type="Pfam" id="PF01408"/>
    </source>
</evidence>
<feature type="domain" description="Gfo/Idh/MocA-like oxidoreductase N-terminal" evidence="2">
    <location>
        <begin position="1"/>
        <end position="120"/>
    </location>
</feature>
<dbReference type="InterPro" id="IPR000683">
    <property type="entry name" value="Gfo/Idh/MocA-like_OxRdtase_N"/>
</dbReference>
<dbReference type="InterPro" id="IPR004104">
    <property type="entry name" value="Gfo/Idh/MocA-like_OxRdtase_C"/>
</dbReference>
<evidence type="ECO:0000313" key="5">
    <source>
        <dbReference type="Proteomes" id="UP000256519"/>
    </source>
</evidence>
<dbReference type="SUPFAM" id="SSF55347">
    <property type="entry name" value="Glyceraldehyde-3-phosphate dehydrogenase-like, C-terminal domain"/>
    <property type="match status" value="1"/>
</dbReference>
<dbReference type="EMBL" id="PQWM01000060">
    <property type="protein sequence ID" value="RDZ06631.1"/>
    <property type="molecule type" value="Genomic_DNA"/>
</dbReference>
<dbReference type="PANTHER" id="PTHR43377">
    <property type="entry name" value="BILIVERDIN REDUCTASE A"/>
    <property type="match status" value="1"/>
</dbReference>
<gene>
    <name evidence="4" type="ORF">C3744_28465</name>
</gene>
<evidence type="ECO:0000313" key="4">
    <source>
        <dbReference type="EMBL" id="RDZ06631.1"/>
    </source>
</evidence>
<protein>
    <recommendedName>
        <fullName evidence="6">Gfo/Idh/MocA family oxidoreductase</fullName>
    </recommendedName>
</protein>
<dbReference type="InterPro" id="IPR036291">
    <property type="entry name" value="NAD(P)-bd_dom_sf"/>
</dbReference>
<evidence type="ECO:0008006" key="6">
    <source>
        <dbReference type="Google" id="ProtNLM"/>
    </source>
</evidence>
<dbReference type="Gene3D" id="3.30.360.10">
    <property type="entry name" value="Dihydrodipicolinate Reductase, domain 2"/>
    <property type="match status" value="1"/>
</dbReference>
<dbReference type="GO" id="GO:0000166">
    <property type="term" value="F:nucleotide binding"/>
    <property type="evidence" value="ECO:0007669"/>
    <property type="project" value="InterPro"/>
</dbReference>
<comment type="caution">
    <text evidence="4">The sequence shown here is derived from an EMBL/GenBank/DDBJ whole genome shotgun (WGS) entry which is preliminary data.</text>
</comment>
<evidence type="ECO:0000259" key="3">
    <source>
        <dbReference type="Pfam" id="PF02894"/>
    </source>
</evidence>